<comment type="caution">
    <text evidence="2">The sequence shown here is derived from an EMBL/GenBank/DDBJ whole genome shotgun (WGS) entry which is preliminary data.</text>
</comment>
<evidence type="ECO:0000256" key="1">
    <source>
        <dbReference type="SAM" id="MobiDB-lite"/>
    </source>
</evidence>
<sequence>MPNSEAQASTEETPAPDPDDIATVGNDADAGKLSHITPAMAQQLINKNRVVTTDLGCWQSRLKPDGKGYCRIDLKKLHTRFFLHQLALTADNRAAELKRALGQSS</sequence>
<gene>
    <name evidence="2" type="ORF">POJ06DRAFT_262069</name>
</gene>
<evidence type="ECO:0000313" key="2">
    <source>
        <dbReference type="EMBL" id="KAJ8096955.1"/>
    </source>
</evidence>
<dbReference type="AlphaFoldDB" id="A0AAD7VQA6"/>
<organism evidence="2 3">
    <name type="scientific">Lipomyces tetrasporus</name>
    <dbReference type="NCBI Taxonomy" id="54092"/>
    <lineage>
        <taxon>Eukaryota</taxon>
        <taxon>Fungi</taxon>
        <taxon>Dikarya</taxon>
        <taxon>Ascomycota</taxon>
        <taxon>Saccharomycotina</taxon>
        <taxon>Lipomycetes</taxon>
        <taxon>Lipomycetales</taxon>
        <taxon>Lipomycetaceae</taxon>
        <taxon>Lipomyces</taxon>
    </lineage>
</organism>
<name>A0AAD7VQA6_9ASCO</name>
<keyword evidence="3" id="KW-1185">Reference proteome</keyword>
<feature type="region of interest" description="Disordered" evidence="1">
    <location>
        <begin position="1"/>
        <end position="29"/>
    </location>
</feature>
<feature type="compositionally biased region" description="Polar residues" evidence="1">
    <location>
        <begin position="1"/>
        <end position="12"/>
    </location>
</feature>
<dbReference type="GeneID" id="80883866"/>
<dbReference type="RefSeq" id="XP_056040405.1">
    <property type="nucleotide sequence ID" value="XM_056188700.1"/>
</dbReference>
<reference evidence="2" key="1">
    <citation type="submission" date="2023-03" db="EMBL/GenBank/DDBJ databases">
        <title>Near-Complete genome sequence of Lipomyces tetrasporous NRRL Y-64009, an oleaginous yeast capable of growing on lignocellulosic hydrolysates.</title>
        <authorList>
            <consortium name="Lawrence Berkeley National Laboratory"/>
            <person name="Jagtap S.S."/>
            <person name="Liu J.-J."/>
            <person name="Walukiewicz H.E."/>
            <person name="Pangilinan J."/>
            <person name="Lipzen A."/>
            <person name="Ahrendt S."/>
            <person name="Koriabine M."/>
            <person name="Cobaugh K."/>
            <person name="Salamov A."/>
            <person name="Yoshinaga Y."/>
            <person name="Ng V."/>
            <person name="Daum C."/>
            <person name="Grigoriev I.V."/>
            <person name="Slininger P.J."/>
            <person name="Dien B.S."/>
            <person name="Jin Y.-S."/>
            <person name="Rao C.V."/>
        </authorList>
    </citation>
    <scope>NUCLEOTIDE SEQUENCE</scope>
    <source>
        <strain evidence="2">NRRL Y-64009</strain>
    </source>
</reference>
<accession>A0AAD7VQA6</accession>
<protein>
    <submittedName>
        <fullName evidence="2">Uncharacterized protein</fullName>
    </submittedName>
</protein>
<dbReference type="EMBL" id="JARPMG010000012">
    <property type="protein sequence ID" value="KAJ8096955.1"/>
    <property type="molecule type" value="Genomic_DNA"/>
</dbReference>
<dbReference type="Proteomes" id="UP001217417">
    <property type="component" value="Unassembled WGS sequence"/>
</dbReference>
<evidence type="ECO:0000313" key="3">
    <source>
        <dbReference type="Proteomes" id="UP001217417"/>
    </source>
</evidence>
<proteinExistence type="predicted"/>